<evidence type="ECO:0000313" key="16">
    <source>
        <dbReference type="Proteomes" id="UP000051672"/>
    </source>
</evidence>
<evidence type="ECO:0000313" key="15">
    <source>
        <dbReference type="EMBL" id="KRM72500.1"/>
    </source>
</evidence>
<proteinExistence type="inferred from homology"/>
<comment type="function">
    <text evidence="12">Catalyzes the reversible phosphatidyl group transfer from one phosphatidylglycerol molecule to another to form cardiolipin (CL) (diphosphatidylglycerol) and glycerol.</text>
</comment>
<dbReference type="Pfam" id="PF13091">
    <property type="entry name" value="PLDc_2"/>
    <property type="match status" value="2"/>
</dbReference>
<evidence type="ECO:0000256" key="5">
    <source>
        <dbReference type="ARBA" id="ARBA00022692"/>
    </source>
</evidence>
<keyword evidence="6" id="KW-0677">Repeat</keyword>
<keyword evidence="16" id="KW-1185">Reference proteome</keyword>
<dbReference type="CDD" id="cd09112">
    <property type="entry name" value="PLDc_CLS_2"/>
    <property type="match status" value="1"/>
</dbReference>
<dbReference type="PANTHER" id="PTHR21248:SF22">
    <property type="entry name" value="PHOSPHOLIPASE D"/>
    <property type="match status" value="1"/>
</dbReference>
<evidence type="ECO:0000256" key="10">
    <source>
        <dbReference type="ARBA" id="ARBA00023209"/>
    </source>
</evidence>
<dbReference type="InterPro" id="IPR025202">
    <property type="entry name" value="PLD-like_dom"/>
</dbReference>
<sequence length="477" mass="53341">MWIPIVLIVIFTLNTTAAIVTVFKQPRDIAATWAWLLVLLLLPVIGFLIYSIFGRKLATNKMHQIQTQQRLGIDQLVVAQQASMAAGELLPASVTTPGLPELVTTLLKADGALLSEHNQITVLSQYQDFVDRLLADVANAAHHIHVQAYIFEPDETGLRLREQLIIKAQAGVRVRVMYDALGSHRITQKFWAPLREAGGEVEAFVASKLSRANLRMNFRNHRKIIVIDGQIGYVGGFDLGQRRHKLVIQRDTQLRLVGSAVMSLQAQFFMDWNATAKVQKVHFQPAYFAASEAPGNALMQIVSGGPDQSIEAIKLGYLRMIALAKESIWMQTPYFVPDDSLLDAISIAAQSGIDVRLMVPTTSNQPTMSRATRYYLNQLVEHGGHVFMYDEGFLHAKSMVVDGRFVATGTANLDIRSFKLNFEVAAFIYDRHAAAEFRQLFITDMQGAHPYTPKDVAKQTNWSRFWQGISRLLAPIL</sequence>
<dbReference type="InterPro" id="IPR030874">
    <property type="entry name" value="Cardiolipin_synth_Firmi"/>
</dbReference>
<keyword evidence="11 12" id="KW-1208">Phospholipid metabolism</keyword>
<dbReference type="OrthoDB" id="9762009at2"/>
<evidence type="ECO:0000256" key="3">
    <source>
        <dbReference type="ARBA" id="ARBA00022516"/>
    </source>
</evidence>
<evidence type="ECO:0000256" key="7">
    <source>
        <dbReference type="ARBA" id="ARBA00022989"/>
    </source>
</evidence>
<gene>
    <name evidence="15" type="ORF">FC34_GL000206</name>
</gene>
<dbReference type="NCBIfam" id="TIGR04265">
    <property type="entry name" value="bac_cardiolipin"/>
    <property type="match status" value="1"/>
</dbReference>
<evidence type="ECO:0000256" key="4">
    <source>
        <dbReference type="ARBA" id="ARBA00022679"/>
    </source>
</evidence>
<dbReference type="Gene3D" id="3.30.870.10">
    <property type="entry name" value="Endonuclease Chain A"/>
    <property type="match status" value="2"/>
</dbReference>
<dbReference type="SUPFAM" id="SSF56024">
    <property type="entry name" value="Phospholipase D/nuclease"/>
    <property type="match status" value="2"/>
</dbReference>
<dbReference type="GO" id="GO:0032049">
    <property type="term" value="P:cardiolipin biosynthetic process"/>
    <property type="evidence" value="ECO:0007669"/>
    <property type="project" value="UniProtKB-UniRule"/>
</dbReference>
<evidence type="ECO:0000256" key="8">
    <source>
        <dbReference type="ARBA" id="ARBA00023098"/>
    </source>
</evidence>
<evidence type="ECO:0000256" key="13">
    <source>
        <dbReference type="NCBIfam" id="TIGR04265"/>
    </source>
</evidence>
<evidence type="ECO:0000256" key="1">
    <source>
        <dbReference type="ARBA" id="ARBA00004651"/>
    </source>
</evidence>
<keyword evidence="2 12" id="KW-1003">Cell membrane</keyword>
<feature type="active site" evidence="12">
    <location>
        <position position="223"/>
    </location>
</feature>
<keyword evidence="5 12" id="KW-0812">Transmembrane</keyword>
<keyword evidence="7 12" id="KW-1133">Transmembrane helix</keyword>
<dbReference type="SMART" id="SM00155">
    <property type="entry name" value="PLDc"/>
    <property type="match status" value="2"/>
</dbReference>
<keyword evidence="9 12" id="KW-0472">Membrane</keyword>
<feature type="active site" evidence="12">
    <location>
        <position position="395"/>
    </location>
</feature>
<dbReference type="CDD" id="cd09110">
    <property type="entry name" value="PLDc_CLS_1"/>
    <property type="match status" value="1"/>
</dbReference>
<evidence type="ECO:0000256" key="11">
    <source>
        <dbReference type="ARBA" id="ARBA00023264"/>
    </source>
</evidence>
<dbReference type="PANTHER" id="PTHR21248">
    <property type="entry name" value="CARDIOLIPIN SYNTHASE"/>
    <property type="match status" value="1"/>
</dbReference>
<feature type="active site" evidence="12">
    <location>
        <position position="402"/>
    </location>
</feature>
<keyword evidence="4 12" id="KW-0808">Transferase</keyword>
<evidence type="ECO:0000256" key="12">
    <source>
        <dbReference type="HAMAP-Rule" id="MF_01916"/>
    </source>
</evidence>
<dbReference type="STRING" id="1423727.FC34_GL000206"/>
<feature type="active site" evidence="12">
    <location>
        <position position="228"/>
    </location>
</feature>
<comment type="similarity">
    <text evidence="12">Belongs to the phospholipase D family. Cardiolipin synthase subfamily.</text>
</comment>
<dbReference type="PATRIC" id="fig|1423727.3.peg.207"/>
<feature type="domain" description="PLD phosphodiesterase" evidence="14">
    <location>
        <begin position="390"/>
        <end position="417"/>
    </location>
</feature>
<dbReference type="HAMAP" id="MF_01916">
    <property type="entry name" value="Cardiolipin_synth_Cls"/>
    <property type="match status" value="1"/>
</dbReference>
<feature type="active site" evidence="12">
    <location>
        <position position="221"/>
    </location>
</feature>
<reference evidence="15 16" key="1">
    <citation type="journal article" date="2015" name="Genome Announc.">
        <title>Expanding the biotechnology potential of lactobacilli through comparative genomics of 213 strains and associated genera.</title>
        <authorList>
            <person name="Sun Z."/>
            <person name="Harris H.M."/>
            <person name="McCann A."/>
            <person name="Guo C."/>
            <person name="Argimon S."/>
            <person name="Zhang W."/>
            <person name="Yang X."/>
            <person name="Jeffery I.B."/>
            <person name="Cooney J.C."/>
            <person name="Kagawa T.F."/>
            <person name="Liu W."/>
            <person name="Song Y."/>
            <person name="Salvetti E."/>
            <person name="Wrobel A."/>
            <person name="Rasinkangas P."/>
            <person name="Parkhill J."/>
            <person name="Rea M.C."/>
            <person name="O'Sullivan O."/>
            <person name="Ritari J."/>
            <person name="Douillard F.P."/>
            <person name="Paul Ross R."/>
            <person name="Yang R."/>
            <person name="Briner A.E."/>
            <person name="Felis G.E."/>
            <person name="de Vos W.M."/>
            <person name="Barrangou R."/>
            <person name="Klaenhammer T.R."/>
            <person name="Caufield P.W."/>
            <person name="Cui Y."/>
            <person name="Zhang H."/>
            <person name="O'Toole P.W."/>
        </authorList>
    </citation>
    <scope>NUCLEOTIDE SEQUENCE [LARGE SCALE GENOMIC DNA]</scope>
    <source>
        <strain evidence="15 16">DSM 23927</strain>
    </source>
</reference>
<dbReference type="GO" id="GO:0008808">
    <property type="term" value="F:cardiolipin synthase activity"/>
    <property type="evidence" value="ECO:0007669"/>
    <property type="project" value="UniProtKB-UniRule"/>
</dbReference>
<dbReference type="Pfam" id="PF13396">
    <property type="entry name" value="PLDc_N"/>
    <property type="match status" value="1"/>
</dbReference>
<dbReference type="PROSITE" id="PS50035">
    <property type="entry name" value="PLD"/>
    <property type="match status" value="2"/>
</dbReference>
<dbReference type="Proteomes" id="UP000051672">
    <property type="component" value="Unassembled WGS sequence"/>
</dbReference>
<feature type="transmembrane region" description="Helical" evidence="12">
    <location>
        <begin position="33"/>
        <end position="53"/>
    </location>
</feature>
<keyword evidence="8 12" id="KW-0443">Lipid metabolism</keyword>
<feature type="active site" evidence="12">
    <location>
        <position position="397"/>
    </location>
</feature>
<dbReference type="InterPro" id="IPR027379">
    <property type="entry name" value="CLS_N"/>
</dbReference>
<comment type="subcellular location">
    <subcellularLocation>
        <location evidence="1 12">Cell membrane</location>
        <topology evidence="1 12">Multi-pass membrane protein</topology>
    </subcellularLocation>
</comment>
<dbReference type="InterPro" id="IPR001736">
    <property type="entry name" value="PLipase_D/transphosphatidylase"/>
</dbReference>
<keyword evidence="3 12" id="KW-0444">Lipid biosynthesis</keyword>
<dbReference type="GO" id="GO:0005886">
    <property type="term" value="C:plasma membrane"/>
    <property type="evidence" value="ECO:0007669"/>
    <property type="project" value="UniProtKB-SubCell"/>
</dbReference>
<evidence type="ECO:0000256" key="2">
    <source>
        <dbReference type="ARBA" id="ARBA00022475"/>
    </source>
</evidence>
<dbReference type="EC" id="2.7.8.-" evidence="12 13"/>
<evidence type="ECO:0000256" key="6">
    <source>
        <dbReference type="ARBA" id="ARBA00022737"/>
    </source>
</evidence>
<organism evidence="15 16">
    <name type="scientific">Lacticaseibacillus brantae DSM 23927</name>
    <dbReference type="NCBI Taxonomy" id="1423727"/>
    <lineage>
        <taxon>Bacteria</taxon>
        <taxon>Bacillati</taxon>
        <taxon>Bacillota</taxon>
        <taxon>Bacilli</taxon>
        <taxon>Lactobacillales</taxon>
        <taxon>Lactobacillaceae</taxon>
        <taxon>Lacticaseibacillus</taxon>
    </lineage>
</organism>
<keyword evidence="10 12" id="KW-0594">Phospholipid biosynthesis</keyword>
<dbReference type="AlphaFoldDB" id="A0A0R2B3H0"/>
<evidence type="ECO:0000259" key="14">
    <source>
        <dbReference type="PROSITE" id="PS50035"/>
    </source>
</evidence>
<evidence type="ECO:0000256" key="9">
    <source>
        <dbReference type="ARBA" id="ARBA00023136"/>
    </source>
</evidence>
<protein>
    <recommendedName>
        <fullName evidence="12 13">Cardiolipin synthase</fullName>
        <shortName evidence="12">CL synthase</shortName>
        <ecNumber evidence="12 13">2.7.8.-</ecNumber>
    </recommendedName>
</protein>
<comment type="caution">
    <text evidence="12">Lacks conserved residue(s) required for the propagation of feature annotation.</text>
</comment>
<comment type="catalytic activity">
    <reaction evidence="12">
        <text>2 a 1,2-diacyl-sn-glycero-3-phospho-(1'-sn-glycerol) = a cardiolipin + glycerol</text>
        <dbReference type="Rhea" id="RHEA:31451"/>
        <dbReference type="ChEBI" id="CHEBI:17754"/>
        <dbReference type="ChEBI" id="CHEBI:62237"/>
        <dbReference type="ChEBI" id="CHEBI:64716"/>
    </reaction>
</comment>
<accession>A0A0R2B3H0</accession>
<dbReference type="EMBL" id="AYZQ01000001">
    <property type="protein sequence ID" value="KRM72500.1"/>
    <property type="molecule type" value="Genomic_DNA"/>
</dbReference>
<dbReference type="RefSeq" id="WP_057893526.1">
    <property type="nucleotide sequence ID" value="NZ_AYZQ01000001.1"/>
</dbReference>
<name>A0A0R2B3H0_9LACO</name>
<dbReference type="InterPro" id="IPR022924">
    <property type="entry name" value="Cardiolipin_synthase"/>
</dbReference>
<feature type="domain" description="PLD phosphodiesterase" evidence="14">
    <location>
        <begin position="216"/>
        <end position="243"/>
    </location>
</feature>
<comment type="caution">
    <text evidence="15">The sequence shown here is derived from an EMBL/GenBank/DDBJ whole genome shotgun (WGS) entry which is preliminary data.</text>
</comment>